<name>A0A1J9QDX0_9EURO</name>
<dbReference type="Proteomes" id="UP000182235">
    <property type="component" value="Unassembled WGS sequence"/>
</dbReference>
<dbReference type="OrthoDB" id="4207073at2759"/>
<dbReference type="AlphaFoldDB" id="A0A1J9QDX0"/>
<comment type="caution">
    <text evidence="1">The sequence shown here is derived from an EMBL/GenBank/DDBJ whole genome shotgun (WGS) entry which is preliminary data.</text>
</comment>
<evidence type="ECO:0000313" key="1">
    <source>
        <dbReference type="EMBL" id="OJD13373.1"/>
    </source>
</evidence>
<evidence type="ECO:0000313" key="2">
    <source>
        <dbReference type="Proteomes" id="UP000182235"/>
    </source>
</evidence>
<gene>
    <name evidence="1" type="ORF">AJ78_06162</name>
</gene>
<sequence>MSALLDLLPEPQASATEACPFHRGFGLSDFDTSSVRFEENCFEEEYDSYDEIEEDNAADDSLNGI</sequence>
<dbReference type="VEuPathDB" id="FungiDB:AJ78_06162"/>
<dbReference type="EMBL" id="LGRN01000306">
    <property type="protein sequence ID" value="OJD13373.1"/>
    <property type="molecule type" value="Genomic_DNA"/>
</dbReference>
<keyword evidence="2" id="KW-1185">Reference proteome</keyword>
<protein>
    <submittedName>
        <fullName evidence="1">Uncharacterized protein</fullName>
    </submittedName>
</protein>
<proteinExistence type="predicted"/>
<organism evidence="1 2">
    <name type="scientific">Emergomyces pasteurianus Ep9510</name>
    <dbReference type="NCBI Taxonomy" id="1447872"/>
    <lineage>
        <taxon>Eukaryota</taxon>
        <taxon>Fungi</taxon>
        <taxon>Dikarya</taxon>
        <taxon>Ascomycota</taxon>
        <taxon>Pezizomycotina</taxon>
        <taxon>Eurotiomycetes</taxon>
        <taxon>Eurotiomycetidae</taxon>
        <taxon>Onygenales</taxon>
        <taxon>Ajellomycetaceae</taxon>
        <taxon>Emergomyces</taxon>
    </lineage>
</organism>
<accession>A0A1J9QDX0</accession>
<reference evidence="1 2" key="1">
    <citation type="submission" date="2015-07" db="EMBL/GenBank/DDBJ databases">
        <title>Emmonsia species relationships and genome sequence.</title>
        <authorList>
            <consortium name="The Broad Institute Genomics Platform"/>
            <person name="Cuomo C.A."/>
            <person name="Munoz J.F."/>
            <person name="Imamovic A."/>
            <person name="Priest M.E."/>
            <person name="Young S."/>
            <person name="Clay O.K."/>
            <person name="McEwen J.G."/>
        </authorList>
    </citation>
    <scope>NUCLEOTIDE SEQUENCE [LARGE SCALE GENOMIC DNA]</scope>
    <source>
        <strain evidence="1 2">UAMH 9510</strain>
    </source>
</reference>